<evidence type="ECO:0000313" key="1">
    <source>
        <dbReference type="EMBL" id="HJC48698.1"/>
    </source>
</evidence>
<reference evidence="1" key="1">
    <citation type="journal article" date="2021" name="PeerJ">
        <title>Extensive microbial diversity within the chicken gut microbiome revealed by metagenomics and culture.</title>
        <authorList>
            <person name="Gilroy R."/>
            <person name="Ravi A."/>
            <person name="Getino M."/>
            <person name="Pursley I."/>
            <person name="Horton D.L."/>
            <person name="Alikhan N.F."/>
            <person name="Baker D."/>
            <person name="Gharbi K."/>
            <person name="Hall N."/>
            <person name="Watson M."/>
            <person name="Adriaenssens E.M."/>
            <person name="Foster-Nyarko E."/>
            <person name="Jarju S."/>
            <person name="Secka A."/>
            <person name="Antonio M."/>
            <person name="Oren A."/>
            <person name="Chaudhuri R.R."/>
            <person name="La Ragione R."/>
            <person name="Hildebrand F."/>
            <person name="Pallen M.J."/>
        </authorList>
    </citation>
    <scope>NUCLEOTIDE SEQUENCE</scope>
    <source>
        <strain evidence="1">CHK183-5548</strain>
    </source>
</reference>
<accession>A0A9D2PFJ1</accession>
<protein>
    <recommendedName>
        <fullName evidence="3">PTS HPr component phosphorylation site</fullName>
    </recommendedName>
</protein>
<dbReference type="AlphaFoldDB" id="A0A9D2PFJ1"/>
<proteinExistence type="predicted"/>
<dbReference type="InterPro" id="IPR035895">
    <property type="entry name" value="HPr-like_sf"/>
</dbReference>
<evidence type="ECO:0008006" key="3">
    <source>
        <dbReference type="Google" id="ProtNLM"/>
    </source>
</evidence>
<reference evidence="1" key="2">
    <citation type="submission" date="2021-04" db="EMBL/GenBank/DDBJ databases">
        <authorList>
            <person name="Gilroy R."/>
        </authorList>
    </citation>
    <scope>NUCLEOTIDE SEQUENCE</scope>
    <source>
        <strain evidence="1">CHK183-5548</strain>
    </source>
</reference>
<comment type="caution">
    <text evidence="1">The sequence shown here is derived from an EMBL/GenBank/DDBJ whole genome shotgun (WGS) entry which is preliminary data.</text>
</comment>
<sequence length="85" mass="9810">MTKTEIVFWNMDSIMQFMEIIGRHDYEAELVCGGRTVNAKALLDVISLHAFQASELRIFSDSCEDLLKDLDLYMDQYRLERAAAC</sequence>
<evidence type="ECO:0000313" key="2">
    <source>
        <dbReference type="Proteomes" id="UP000823883"/>
    </source>
</evidence>
<organism evidence="1 2">
    <name type="scientific">Candidatus Lachnoclostridium pullistercoris</name>
    <dbReference type="NCBI Taxonomy" id="2838632"/>
    <lineage>
        <taxon>Bacteria</taxon>
        <taxon>Bacillati</taxon>
        <taxon>Bacillota</taxon>
        <taxon>Clostridia</taxon>
        <taxon>Lachnospirales</taxon>
        <taxon>Lachnospiraceae</taxon>
    </lineage>
</organism>
<dbReference type="EMBL" id="DWWL01000076">
    <property type="protein sequence ID" value="HJC48698.1"/>
    <property type="molecule type" value="Genomic_DNA"/>
</dbReference>
<dbReference type="Proteomes" id="UP000823883">
    <property type="component" value="Unassembled WGS sequence"/>
</dbReference>
<dbReference type="Gene3D" id="3.30.1340.10">
    <property type="entry name" value="HPr-like"/>
    <property type="match status" value="1"/>
</dbReference>
<name>A0A9D2PFJ1_9FIRM</name>
<gene>
    <name evidence="1" type="ORF">IAA04_11660</name>
</gene>
<dbReference type="SUPFAM" id="SSF55594">
    <property type="entry name" value="HPr-like"/>
    <property type="match status" value="1"/>
</dbReference>